<evidence type="ECO:0000313" key="3">
    <source>
        <dbReference type="EMBL" id="KAK3172037.1"/>
    </source>
</evidence>
<sequence length="362" mass="41391">MEMGGLTLHSTPVDVAGHISKALRDRDDDATFDTTSVISLVRLEWQCHCGHDLFDDFLELRPNAAKDYENELRNRPFWKIRRRNVTRPQQGGNAMSSGFPTFRALVDKIKAQFNNKSPLLPQDTSSEQSTNPLQTLSSTSRSSRSSNLDALFLLLCIPHQKFATKLLQLDLTGLRSDQHFFNLVHQSYQEVRGRWKRLFSLKTVQSIKFVQFEVFESELVDVQKENDLPPEDLYEEYHYRPMPPDLIPPIGENHMLHLCAHPECAEETGILFSRIPKKLKERLRICRTEGTRVGWGIQFKEGWHCNLITMLSFAVLLLASFVFFVCWAALKHDMQSASGVAAYFVAFIMLGVGSLQAAFELQ</sequence>
<dbReference type="Proteomes" id="UP001276659">
    <property type="component" value="Unassembled WGS sequence"/>
</dbReference>
<keyword evidence="2" id="KW-0472">Membrane</keyword>
<evidence type="ECO:0000256" key="2">
    <source>
        <dbReference type="SAM" id="Phobius"/>
    </source>
</evidence>
<gene>
    <name evidence="3" type="ORF">OEA41_004121</name>
</gene>
<accession>A0AAD9Z8A8</accession>
<keyword evidence="2" id="KW-1133">Transmembrane helix</keyword>
<name>A0AAD9Z8A8_9LECA</name>
<protein>
    <submittedName>
        <fullName evidence="3">Uncharacterized protein</fullName>
    </submittedName>
</protein>
<evidence type="ECO:0000313" key="4">
    <source>
        <dbReference type="Proteomes" id="UP001276659"/>
    </source>
</evidence>
<keyword evidence="2" id="KW-0812">Transmembrane</keyword>
<dbReference type="EMBL" id="JASNWA010000008">
    <property type="protein sequence ID" value="KAK3172037.1"/>
    <property type="molecule type" value="Genomic_DNA"/>
</dbReference>
<keyword evidence="4" id="KW-1185">Reference proteome</keyword>
<feature type="transmembrane region" description="Helical" evidence="2">
    <location>
        <begin position="340"/>
        <end position="359"/>
    </location>
</feature>
<evidence type="ECO:0000256" key="1">
    <source>
        <dbReference type="SAM" id="MobiDB-lite"/>
    </source>
</evidence>
<feature type="transmembrane region" description="Helical" evidence="2">
    <location>
        <begin position="307"/>
        <end position="328"/>
    </location>
</feature>
<proteinExistence type="predicted"/>
<reference evidence="3" key="1">
    <citation type="submission" date="2022-11" db="EMBL/GenBank/DDBJ databases">
        <title>Chromosomal genome sequence assembly and mating type (MAT) locus characterization of the leprose asexual lichenized fungus Lepraria neglecta (Nyl.) Erichsen.</title>
        <authorList>
            <person name="Allen J.L."/>
            <person name="Pfeffer B."/>
        </authorList>
    </citation>
    <scope>NUCLEOTIDE SEQUENCE</scope>
    <source>
        <strain evidence="3">Allen 5258</strain>
    </source>
</reference>
<dbReference type="AlphaFoldDB" id="A0AAD9Z8A8"/>
<organism evidence="3 4">
    <name type="scientific">Lepraria neglecta</name>
    <dbReference type="NCBI Taxonomy" id="209136"/>
    <lineage>
        <taxon>Eukaryota</taxon>
        <taxon>Fungi</taxon>
        <taxon>Dikarya</taxon>
        <taxon>Ascomycota</taxon>
        <taxon>Pezizomycotina</taxon>
        <taxon>Lecanoromycetes</taxon>
        <taxon>OSLEUM clade</taxon>
        <taxon>Lecanoromycetidae</taxon>
        <taxon>Lecanorales</taxon>
        <taxon>Lecanorineae</taxon>
        <taxon>Stereocaulaceae</taxon>
        <taxon>Lepraria</taxon>
    </lineage>
</organism>
<feature type="region of interest" description="Disordered" evidence="1">
    <location>
        <begin position="117"/>
        <end position="142"/>
    </location>
</feature>
<comment type="caution">
    <text evidence="3">The sequence shown here is derived from an EMBL/GenBank/DDBJ whole genome shotgun (WGS) entry which is preliminary data.</text>
</comment>
<feature type="compositionally biased region" description="Polar residues" evidence="1">
    <location>
        <begin position="117"/>
        <end position="136"/>
    </location>
</feature>